<dbReference type="Proteomes" id="UP000003963">
    <property type="component" value="Unassembled WGS sequence"/>
</dbReference>
<evidence type="ECO:0000313" key="1">
    <source>
        <dbReference type="EMBL" id="EFL28266.1"/>
    </source>
</evidence>
<protein>
    <submittedName>
        <fullName evidence="1">LigA protein</fullName>
    </submittedName>
</protein>
<dbReference type="OrthoDB" id="4332701at2"/>
<sequence length="742" mass="78660">MGLEFGHRLGLPGALSALPLSPLVDGYQELVARQRALGLSHIGQALAPAGARLRVLDGVFVSRAPRGWTHVNSAELRRSAAENPVTEALVQRVAELCDQDPTALRRVLLYQLIELLQGHPQGGRAATAVSLGVDAGEAPALVHAARMRRRLNSKEREAAEEVQDAWALRHIRRAARLASLLPADGGRDPLLANHLIHIANLAKETDTLLVAAQRREGEGDVEAAGEAYLRVSRLAADSGRALRGLVRTHRPAEGASAPLTAELTPEAVKLAWANTMDDTEVTAWRVIRLERLPRHGPAPITEIQGRTASRSAQDARPPFGSEVRYAAFPLSDGFVDGPPLVSQPLLLTPEVSDLRLVDGRERVTATWTRPPGAARVDAGVTGPDGGGVETAVGEGGFAVCGLRDGTYRVRVSCRYRTADGREVRSPGLEESVTVHPWPSPVHDLTATARDGGVAFSWTGGEDAEVRLVEWPGGAPTSGTELQLTTSELPSPLPWRETASGVLVPPPGALVCVTAVAVRGERALAGPSVRIEAPPPVTAMAAERIAHGRARITFDWPTGVRQVTVSAEQEGRCTEHRVMRSGYLREGLTVPVGPSGVRLTASAAASTTDAVLVPPAPTATVLPADAAIAYRVAPGSRRALRRSPPTVRVTLSSSADGLAADLPEFVLVARPSTGSSPIRPRDPADGTTVLRLSGEELHRARSIEREIGSDVCRPPYALRGFLLGAKAASVRLEEPSPATLVVR</sequence>
<keyword evidence="2" id="KW-1185">Reference proteome</keyword>
<reference evidence="1 2" key="1">
    <citation type="submission" date="2009-02" db="EMBL/GenBank/DDBJ databases">
        <title>Annotation of Streptomyces hygroscopicus strain ATCC 53653.</title>
        <authorList>
            <consortium name="The Broad Institute Genome Sequencing Platform"/>
            <consortium name="Broad Institute Microbial Sequencing Center"/>
            <person name="Fischbach M."/>
            <person name="Godfrey P."/>
            <person name="Ward D."/>
            <person name="Young S."/>
            <person name="Zeng Q."/>
            <person name="Koehrsen M."/>
            <person name="Alvarado L."/>
            <person name="Berlin A.M."/>
            <person name="Bochicchio J."/>
            <person name="Borenstein D."/>
            <person name="Chapman S.B."/>
            <person name="Chen Z."/>
            <person name="Engels R."/>
            <person name="Freedman E."/>
            <person name="Gellesch M."/>
            <person name="Goldberg J."/>
            <person name="Griggs A."/>
            <person name="Gujja S."/>
            <person name="Heilman E.R."/>
            <person name="Heiman D.I."/>
            <person name="Hepburn T.A."/>
            <person name="Howarth C."/>
            <person name="Jen D."/>
            <person name="Larson L."/>
            <person name="Lewis B."/>
            <person name="Mehta T."/>
            <person name="Park D."/>
            <person name="Pearson M."/>
            <person name="Richards J."/>
            <person name="Roberts A."/>
            <person name="Saif S."/>
            <person name="Shea T.D."/>
            <person name="Shenoy N."/>
            <person name="Sisk P."/>
            <person name="Stolte C."/>
            <person name="Sykes S.N."/>
            <person name="Thomson T."/>
            <person name="Walk T."/>
            <person name="White J."/>
            <person name="Yandava C."/>
            <person name="Straight P."/>
            <person name="Clardy J."/>
            <person name="Hung D."/>
            <person name="Kolter R."/>
            <person name="Mekalanos J."/>
            <person name="Walker S."/>
            <person name="Walsh C.T."/>
            <person name="Wieland-Brown L.C."/>
            <person name="Haas B."/>
            <person name="Nusbaum C."/>
            <person name="Birren B."/>
        </authorList>
    </citation>
    <scope>NUCLEOTIDE SEQUENCE [LARGE SCALE GENOMIC DNA]</scope>
    <source>
        <strain evidence="1 2">ATCC 53653</strain>
    </source>
</reference>
<dbReference type="EMBL" id="GG657754">
    <property type="protein sequence ID" value="EFL28266.1"/>
    <property type="molecule type" value="Genomic_DNA"/>
</dbReference>
<dbReference type="AlphaFoldDB" id="D9WS22"/>
<dbReference type="STRING" id="457427.SSOG_07980"/>
<gene>
    <name evidence="1" type="ORF">SSOG_07980</name>
</gene>
<name>D9WS22_9ACTN</name>
<dbReference type="HOGENOM" id="CLU_392739_0_0_11"/>
<proteinExistence type="predicted"/>
<evidence type="ECO:0000313" key="2">
    <source>
        <dbReference type="Proteomes" id="UP000003963"/>
    </source>
</evidence>
<organism evidence="1 2">
    <name type="scientific">Streptomyces himastatinicus ATCC 53653</name>
    <dbReference type="NCBI Taxonomy" id="457427"/>
    <lineage>
        <taxon>Bacteria</taxon>
        <taxon>Bacillati</taxon>
        <taxon>Actinomycetota</taxon>
        <taxon>Actinomycetes</taxon>
        <taxon>Kitasatosporales</taxon>
        <taxon>Streptomycetaceae</taxon>
        <taxon>Streptomyces</taxon>
        <taxon>Streptomyces violaceusniger group</taxon>
    </lineage>
</organism>
<accession>D9WS22</accession>